<keyword evidence="12" id="KW-1185">Reference proteome</keyword>
<keyword evidence="4 10" id="KW-0732">Signal</keyword>
<evidence type="ECO:0000256" key="3">
    <source>
        <dbReference type="ARBA" id="ARBA00022692"/>
    </source>
</evidence>
<sequence>MRFSSLEVLNSIIYVTLISISFATCFPQQPLQPQDQRPPRKGSNYPSLPISSSASDDEVIVRNCRSIKGVVNRLYERAVRKDEPLVFIFYVDRKYFQDAHNTNLRIEMEVDYRTTLNEPVLFAVGQRKYISTFELPQVFGTENVTRSTPIYYTAGRTLCIQRKDAIIEGQNITVRVTTSSIGYISYRLKLHLTSDFQLPMGKEIYLDVSPSNTKYLGFQSSRPDLGVVKIKASSATGSCMTLSIQPPHCPIYDKEASVRHKGLWQTMSFSAAMTLELVNRFKDGFVVVLVAHDSDSRCSKSGYINPYDLPPMPGGGTNSVAGGTNNKSPIFGAVFGSGPSPRSKNVTLIITNESSVSGWIVFLVMAIPVFVTILLVVLVTCLFRNRHNWMRVEAEKQFRLAESESGFISSAKESGVARPQRLNMQPSDDLVLHDLGVLPSPTEDPEDADSPESRLNSSRGEGILSPTIRRQPSDYLKAPIERFYEKKDGQNSGGRIRWRANLKIGDFNQKNPFDTKKSGRRFYWTIVIVAIFYCIPVYQLILHYLRVLYRTGDYDLCYYNYLCSHRLGLFIDFNHFWSNISYIIFGLAFIFLVGRRAHAMSLVKISTRQLSRRKRTGGATGYIVEYDDQTHPGYLKRCCGYAKIPTQLGHGIPHNWGIFYALGVALAMEGVLSSAYHLCPNQSSFQFDTCFMYVISVLILLKIYQFRHSVYFGANHTFLILAAFVLISVIGLMFEFQGDGAKKAYRWTFIGFQFVAMLLIATYFYSFGYIRSGDNQGFLTDIRILRNLGQLKDQQINGDRLILPLISLLLGIAVLIYCELTNIDFATYLLYVLVSNVIGSTLYYVGIMKPLHGEFKNNTWVQPCLYFLGAGIIGGFAVNYFVRSPAAWELSAAASRAGNEECMGWWFPFYPYYDSSTERTICFDDESLEEMVTVELSTCSKTPIHYSLSVQLRNDLQIALNTVTRSQLTPSSPTVYYFPPLAKRQENRNNGQEFFFLQLTSTSNYCMVMSIQKPICPIGEMTLETMMHKGQWMTVSVKSAMTLPMEDFPSGFFIMFLLLPDDSWCNHVSLGQPEISKISSYTMETLPSQEIIARRKTIHFDISIGLPTAKYHVAIFIPLGLFLIFISTIFIIHLHFHRIRCNLIKCEPSSSTPTCASAGERFEALYISHQCSIRMGSTDSIFRSRIQISELINSHPERLMVQSKRYYMAGILVASFYCVPVFQLILSYHHRLRETGNLDLCYFNYMCSHMLGMFHDFNHIYSNIGYLICGLAFMIIVYLRQITVEQDWSTRRATNSPEIGVIEKTLASSGSNNSNMWLPLQKYRAPMDISKGVFVHHGLFYAMGFSLFMTGIMSGGYHVCPNHNNFQFDTAFMYTIAALGVVTIYQFRHPTYVSASMTFLVLALVAASTVVGLLWESYKFRLFFTVTHITFLLVILVYIHYVIVSIILQVIIITVVNGVTVTEWKKMFEILRQKWTDDIKNWRLLRLQWDTWSSPHGENNSTVVLPGPCRLIFPILVVALNFGALTMIWTMMRTANFASQVLAVYVINCSVYSVYYCVMKMVHYECRSILWIQPAIYLVISILLWTWSLSYFGDVVTLWERSPAESRAKNVECVWLFWYDSHDVWHFLSAAALFSSLMTLLTMDDDLIEKPKSEIPVF</sequence>
<feature type="transmembrane region" description="Helical" evidence="9">
    <location>
        <begin position="825"/>
        <end position="845"/>
    </location>
</feature>
<feature type="transmembrane region" description="Helical" evidence="9">
    <location>
        <begin position="1206"/>
        <end position="1226"/>
    </location>
</feature>
<feature type="transmembrane region" description="Helical" evidence="9">
    <location>
        <begin position="744"/>
        <end position="765"/>
    </location>
</feature>
<dbReference type="Pfam" id="PF13965">
    <property type="entry name" value="SID-1_RNA_chan"/>
    <property type="match status" value="4"/>
</dbReference>
<dbReference type="PANTHER" id="PTHR12185:SF14">
    <property type="entry name" value="CHOLESTEROL UPTAKE PROTEIN 1"/>
    <property type="match status" value="1"/>
</dbReference>
<dbReference type="Proteomes" id="UP000198287">
    <property type="component" value="Unassembled WGS sequence"/>
</dbReference>
<evidence type="ECO:0000313" key="11">
    <source>
        <dbReference type="EMBL" id="OXA59940.1"/>
    </source>
</evidence>
<feature type="chain" id="PRO_5012307915" evidence="10">
    <location>
        <begin position="24"/>
        <end position="1658"/>
    </location>
</feature>
<feature type="transmembrane region" description="Helical" evidence="9">
    <location>
        <begin position="801"/>
        <end position="818"/>
    </location>
</feature>
<keyword evidence="5 9" id="KW-1133">Transmembrane helix</keyword>
<evidence type="ECO:0000256" key="1">
    <source>
        <dbReference type="ARBA" id="ARBA00004141"/>
    </source>
</evidence>
<feature type="transmembrane region" description="Helical" evidence="9">
    <location>
        <begin position="865"/>
        <end position="882"/>
    </location>
</feature>
<dbReference type="EMBL" id="LNIX01000002">
    <property type="protein sequence ID" value="OXA59940.1"/>
    <property type="molecule type" value="Genomic_DNA"/>
</dbReference>
<feature type="transmembrane region" description="Helical" evidence="9">
    <location>
        <begin position="576"/>
        <end position="594"/>
    </location>
</feature>
<name>A0A226ERR1_FOLCA</name>
<dbReference type="OrthoDB" id="416618at2759"/>
<evidence type="ECO:0000256" key="2">
    <source>
        <dbReference type="ARBA" id="ARBA00006618"/>
    </source>
</evidence>
<dbReference type="GO" id="GO:0051033">
    <property type="term" value="F:RNA transmembrane transporter activity"/>
    <property type="evidence" value="ECO:0007669"/>
    <property type="project" value="TreeGrafter"/>
</dbReference>
<feature type="transmembrane region" description="Helical" evidence="9">
    <location>
        <begin position="1537"/>
        <end position="1558"/>
    </location>
</feature>
<dbReference type="GO" id="GO:0005886">
    <property type="term" value="C:plasma membrane"/>
    <property type="evidence" value="ECO:0007669"/>
    <property type="project" value="TreeGrafter"/>
</dbReference>
<keyword evidence="7" id="KW-0325">Glycoprotein</keyword>
<dbReference type="STRING" id="158441.A0A226ERR1"/>
<feature type="transmembrane region" description="Helical" evidence="9">
    <location>
        <begin position="1260"/>
        <end position="1279"/>
    </location>
</feature>
<feature type="transmembrane region" description="Helical" evidence="9">
    <location>
        <begin position="710"/>
        <end position="732"/>
    </location>
</feature>
<feature type="region of interest" description="Disordered" evidence="8">
    <location>
        <begin position="30"/>
        <end position="51"/>
    </location>
</feature>
<evidence type="ECO:0000256" key="6">
    <source>
        <dbReference type="ARBA" id="ARBA00023136"/>
    </source>
</evidence>
<feature type="transmembrane region" description="Helical" evidence="9">
    <location>
        <begin position="1393"/>
        <end position="1415"/>
    </location>
</feature>
<evidence type="ECO:0000256" key="7">
    <source>
        <dbReference type="ARBA" id="ARBA00023180"/>
    </source>
</evidence>
<evidence type="ECO:0000256" key="8">
    <source>
        <dbReference type="SAM" id="MobiDB-lite"/>
    </source>
</evidence>
<feature type="transmembrane region" description="Helical" evidence="9">
    <location>
        <begin position="1511"/>
        <end position="1531"/>
    </location>
</feature>
<evidence type="ECO:0000256" key="4">
    <source>
        <dbReference type="ARBA" id="ARBA00022729"/>
    </source>
</evidence>
<gene>
    <name evidence="11" type="ORF">Fcan01_05170</name>
</gene>
<feature type="transmembrane region" description="Helical" evidence="9">
    <location>
        <begin position="522"/>
        <end position="541"/>
    </location>
</feature>
<comment type="subcellular location">
    <subcellularLocation>
        <location evidence="1">Membrane</location>
        <topology evidence="1">Multi-pass membrane protein</topology>
    </subcellularLocation>
</comment>
<proteinExistence type="inferred from homology"/>
<dbReference type="OMA" id="PFIEAGH"/>
<feature type="signal peptide" evidence="10">
    <location>
        <begin position="1"/>
        <end position="23"/>
    </location>
</feature>
<evidence type="ECO:0000313" key="12">
    <source>
        <dbReference type="Proteomes" id="UP000198287"/>
    </source>
</evidence>
<comment type="similarity">
    <text evidence="2">Belongs to the SID1 family.</text>
</comment>
<feature type="transmembrane region" description="Helical" evidence="9">
    <location>
        <begin position="1113"/>
        <end position="1136"/>
    </location>
</feature>
<evidence type="ECO:0000256" key="9">
    <source>
        <dbReference type="SAM" id="Phobius"/>
    </source>
</evidence>
<dbReference type="GO" id="GO:0005764">
    <property type="term" value="C:lysosome"/>
    <property type="evidence" value="ECO:0007669"/>
    <property type="project" value="TreeGrafter"/>
</dbReference>
<feature type="transmembrane region" description="Helical" evidence="9">
    <location>
        <begin position="685"/>
        <end position="704"/>
    </location>
</feature>
<keyword evidence="6 9" id="KW-0472">Membrane</keyword>
<feature type="transmembrane region" description="Helical" evidence="9">
    <location>
        <begin position="359"/>
        <end position="383"/>
    </location>
</feature>
<feature type="transmembrane region" description="Helical" evidence="9">
    <location>
        <begin position="1570"/>
        <end position="1592"/>
    </location>
</feature>
<feature type="region of interest" description="Disordered" evidence="8">
    <location>
        <begin position="441"/>
        <end position="466"/>
    </location>
</feature>
<dbReference type="InterPro" id="IPR025958">
    <property type="entry name" value="SID1_TM_fam"/>
</dbReference>
<accession>A0A226ERR1</accession>
<feature type="transmembrane region" description="Helical" evidence="9">
    <location>
        <begin position="1339"/>
        <end position="1359"/>
    </location>
</feature>
<organism evidence="11 12">
    <name type="scientific">Folsomia candida</name>
    <name type="common">Springtail</name>
    <dbReference type="NCBI Taxonomy" id="158441"/>
    <lineage>
        <taxon>Eukaryota</taxon>
        <taxon>Metazoa</taxon>
        <taxon>Ecdysozoa</taxon>
        <taxon>Arthropoda</taxon>
        <taxon>Hexapoda</taxon>
        <taxon>Collembola</taxon>
        <taxon>Entomobryomorpha</taxon>
        <taxon>Isotomoidea</taxon>
        <taxon>Isotomidae</taxon>
        <taxon>Proisotominae</taxon>
        <taxon>Folsomia</taxon>
    </lineage>
</organism>
<evidence type="ECO:0000256" key="10">
    <source>
        <dbReference type="SAM" id="SignalP"/>
    </source>
</evidence>
<keyword evidence="3 9" id="KW-0812">Transmembrane</keyword>
<evidence type="ECO:0000256" key="5">
    <source>
        <dbReference type="ARBA" id="ARBA00022989"/>
    </source>
</evidence>
<protein>
    <submittedName>
        <fullName evidence="11">SID1 transmembrane family member 1</fullName>
    </submittedName>
</protein>
<feature type="transmembrane region" description="Helical" evidence="9">
    <location>
        <begin position="1371"/>
        <end position="1387"/>
    </location>
</feature>
<reference evidence="11 12" key="1">
    <citation type="submission" date="2015-12" db="EMBL/GenBank/DDBJ databases">
        <title>The genome of Folsomia candida.</title>
        <authorList>
            <person name="Faddeeva A."/>
            <person name="Derks M.F."/>
            <person name="Anvar Y."/>
            <person name="Smit S."/>
            <person name="Van Straalen N."/>
            <person name="Roelofs D."/>
        </authorList>
    </citation>
    <scope>NUCLEOTIDE SEQUENCE [LARGE SCALE GENOMIC DNA]</scope>
    <source>
        <strain evidence="11 12">VU population</strain>
        <tissue evidence="11">Whole body</tissue>
    </source>
</reference>
<dbReference type="PANTHER" id="PTHR12185">
    <property type="entry name" value="SID1 TRANSMEMBRANE FAMILY MEMEBER"/>
    <property type="match status" value="1"/>
</dbReference>
<dbReference type="GO" id="GO:0003725">
    <property type="term" value="F:double-stranded RNA binding"/>
    <property type="evidence" value="ECO:0007669"/>
    <property type="project" value="TreeGrafter"/>
</dbReference>
<feature type="transmembrane region" description="Helical" evidence="9">
    <location>
        <begin position="1624"/>
        <end position="1643"/>
    </location>
</feature>
<comment type="caution">
    <text evidence="11">The sequence shown here is derived from an EMBL/GenBank/DDBJ whole genome shotgun (WGS) entry which is preliminary data.</text>
</comment>